<dbReference type="InterPro" id="IPR036291">
    <property type="entry name" value="NAD(P)-bd_dom_sf"/>
</dbReference>
<accession>A0A0M0JQ68</accession>
<dbReference type="AlphaFoldDB" id="A0A0M0JQ68"/>
<proteinExistence type="predicted"/>
<dbReference type="Gene3D" id="3.40.50.720">
    <property type="entry name" value="NAD(P)-binding Rossmann-like Domain"/>
    <property type="match status" value="1"/>
</dbReference>
<dbReference type="SUPFAM" id="SSF50129">
    <property type="entry name" value="GroES-like"/>
    <property type="match status" value="1"/>
</dbReference>
<evidence type="ECO:0000313" key="5">
    <source>
        <dbReference type="Proteomes" id="UP000037460"/>
    </source>
</evidence>
<dbReference type="GO" id="GO:0035925">
    <property type="term" value="F:mRNA 3'-UTR AU-rich region binding"/>
    <property type="evidence" value="ECO:0007669"/>
    <property type="project" value="TreeGrafter"/>
</dbReference>
<sequence length="393" mass="42064">MPTDRRRMFTSIAQRVTWRQPSPIRALMQLAAQPAMNGLNSGSSSRRAMSTALPPTMKAVVVRENGPAENLKFETNFPTPKVTDGQVLVKNEFTGINFIDTYFRKGGPAYTQALPFISGQEGGGIIVQVTPKAAAEGLAVGQRVAYSVLGTYCEYTAVPAAKVVNVPDGVSLEAAVACMTQGFTAHYLTNHAHAGLVKPGEWMLIHGVAGGTCQWAAQMAKLKGYKVIGTCPKGKEDVGAATGVDELIVTGCMPGTPYEDYKSVDIVAKVMEITGGQGVKCVIDGIGASTMDISIDSLDRRGIFVTFGNASGPVPAFPPIKLIKKSLFMTRPKLLDYVTTRAELMMRADEVFGWIQSGDLKVGIDKTFALSDAVAGHKYLEEGKSKGKLLYMI</sequence>
<evidence type="ECO:0000256" key="2">
    <source>
        <dbReference type="ARBA" id="ARBA00023002"/>
    </source>
</evidence>
<dbReference type="Proteomes" id="UP000037460">
    <property type="component" value="Unassembled WGS sequence"/>
</dbReference>
<keyword evidence="5" id="KW-1185">Reference proteome</keyword>
<dbReference type="GO" id="GO:0005829">
    <property type="term" value="C:cytosol"/>
    <property type="evidence" value="ECO:0007669"/>
    <property type="project" value="TreeGrafter"/>
</dbReference>
<organism evidence="4 5">
    <name type="scientific">Chrysochromulina tobinii</name>
    <dbReference type="NCBI Taxonomy" id="1460289"/>
    <lineage>
        <taxon>Eukaryota</taxon>
        <taxon>Haptista</taxon>
        <taxon>Haptophyta</taxon>
        <taxon>Prymnesiophyceae</taxon>
        <taxon>Prymnesiales</taxon>
        <taxon>Chrysochromulinaceae</taxon>
        <taxon>Chrysochromulina</taxon>
    </lineage>
</organism>
<dbReference type="InterPro" id="IPR011032">
    <property type="entry name" value="GroES-like_sf"/>
</dbReference>
<comment type="caution">
    <text evidence="4">The sequence shown here is derived from an EMBL/GenBank/DDBJ whole genome shotgun (WGS) entry which is preliminary data.</text>
</comment>
<dbReference type="Gene3D" id="3.90.180.10">
    <property type="entry name" value="Medium-chain alcohol dehydrogenases, catalytic domain"/>
    <property type="match status" value="1"/>
</dbReference>
<dbReference type="Pfam" id="PF08240">
    <property type="entry name" value="ADH_N"/>
    <property type="match status" value="1"/>
</dbReference>
<dbReference type="OrthoDB" id="48317at2759"/>
<evidence type="ECO:0000256" key="1">
    <source>
        <dbReference type="ARBA" id="ARBA00022857"/>
    </source>
</evidence>
<dbReference type="CDD" id="cd05286">
    <property type="entry name" value="QOR2"/>
    <property type="match status" value="1"/>
</dbReference>
<dbReference type="GO" id="GO:0003960">
    <property type="term" value="F:quinone reductase (NADPH) activity"/>
    <property type="evidence" value="ECO:0007669"/>
    <property type="project" value="InterPro"/>
</dbReference>
<feature type="domain" description="Enoyl reductase (ER)" evidence="3">
    <location>
        <begin position="66"/>
        <end position="391"/>
    </location>
</feature>
<evidence type="ECO:0000259" key="3">
    <source>
        <dbReference type="SMART" id="SM00829"/>
    </source>
</evidence>
<keyword evidence="1" id="KW-0521">NADP</keyword>
<dbReference type="SMART" id="SM00829">
    <property type="entry name" value="PKS_ER"/>
    <property type="match status" value="1"/>
</dbReference>
<evidence type="ECO:0000313" key="4">
    <source>
        <dbReference type="EMBL" id="KOO28734.1"/>
    </source>
</evidence>
<dbReference type="InterPro" id="IPR013154">
    <property type="entry name" value="ADH-like_N"/>
</dbReference>
<dbReference type="PANTHER" id="PTHR48106">
    <property type="entry name" value="QUINONE OXIDOREDUCTASE PIG3-RELATED"/>
    <property type="match status" value="1"/>
</dbReference>
<dbReference type="PANTHER" id="PTHR48106:SF13">
    <property type="entry name" value="QUINONE OXIDOREDUCTASE-RELATED"/>
    <property type="match status" value="1"/>
</dbReference>
<dbReference type="InterPro" id="IPR020843">
    <property type="entry name" value="ER"/>
</dbReference>
<name>A0A0M0JQ68_9EUKA</name>
<dbReference type="InterPro" id="IPR047618">
    <property type="entry name" value="QOR-like"/>
</dbReference>
<dbReference type="GO" id="GO:0070402">
    <property type="term" value="F:NADPH binding"/>
    <property type="evidence" value="ECO:0007669"/>
    <property type="project" value="TreeGrafter"/>
</dbReference>
<gene>
    <name evidence="4" type="ORF">Ctob_006655</name>
</gene>
<dbReference type="EMBL" id="JWZX01002520">
    <property type="protein sequence ID" value="KOO28734.1"/>
    <property type="molecule type" value="Genomic_DNA"/>
</dbReference>
<dbReference type="Pfam" id="PF13602">
    <property type="entry name" value="ADH_zinc_N_2"/>
    <property type="match status" value="1"/>
</dbReference>
<reference evidence="5" key="1">
    <citation type="journal article" date="2015" name="PLoS Genet.">
        <title>Genome Sequence and Transcriptome Analyses of Chrysochromulina tobin: Metabolic Tools for Enhanced Algal Fitness in the Prominent Order Prymnesiales (Haptophyceae).</title>
        <authorList>
            <person name="Hovde B.T."/>
            <person name="Deodato C.R."/>
            <person name="Hunsperger H.M."/>
            <person name="Ryken S.A."/>
            <person name="Yost W."/>
            <person name="Jha R.K."/>
            <person name="Patterson J."/>
            <person name="Monnat R.J. Jr."/>
            <person name="Barlow S.B."/>
            <person name="Starkenburg S.R."/>
            <person name="Cattolico R.A."/>
        </authorList>
    </citation>
    <scope>NUCLEOTIDE SEQUENCE</scope>
    <source>
        <strain evidence="5">CCMP291</strain>
    </source>
</reference>
<dbReference type="SUPFAM" id="SSF51735">
    <property type="entry name" value="NAD(P)-binding Rossmann-fold domains"/>
    <property type="match status" value="1"/>
</dbReference>
<keyword evidence="2" id="KW-0560">Oxidoreductase</keyword>
<protein>
    <recommendedName>
        <fullName evidence="3">Enoyl reductase (ER) domain-containing protein</fullName>
    </recommendedName>
</protein>